<sequence length="756" mass="82351">MTNLANQTIKSYHTSRIANGSNDLLNSKLKIEGDARSVATRADSEAQEVILRGIRERFPGIRIIAEEDEGEGGCQDMVDHPPPPPICFPLDQKLIPGLENEVESTVPFSDVTVFVDPLDGSREFVEGRVSNCQCLIGVSLGSTPIAGVMNAPFFHLAYALRSSPPIITNPSAIPFNGNERTITTNLTNMRVGMSGDTGNDALMEIQRTLVELGCKTVDYIGGAGNKAMRLLSGEYDLVIFNFKTSLWDTCATSAVVMAAGGTVTDLYGEPLDHSPPDDEEGLGNKRGVMMSRPGVPHSELAEMFGNLDSMLSMKSRREPPYCSFALMGTTTVNQPTYICLTCCPPVPGGNNLCFCPACVQKCHQGHDVMFVGNVESNCDCVENGGCQCEKESKAAANKFLRTTTAPPICCYTDADKKLGSASRLSSFSAFQIPALPSSLKSCCRNLVKATKDTHWLPAARALGDGGEGPSCPLENFAAQVFKFHLARLQSNGTIRTTIDPSTTGAEWWVQVKDTSGVNSATAIDIHYDKDEHLAEQFCLGSFPLFSTVTYLNAVKDANPTIVFDHTYEEQEDKCIEEIAISYPREGKQIIFDGRLLHGAPTNEVLKGAWGRGGDGEEEGERITFIVNMWVNSRPFIGELSDEVRERVGHAGECGTCEFVDTGVSKVGEQGYLREGERVRLHFVSEGATWDEEEGEEGEEGGRMEEGEGMDGLVLEMTALRELPEATTIIKFETEENCPRLVYVGEEQQEIEDEGLL</sequence>
<reference evidence="11" key="1">
    <citation type="journal article" date="2023" name="Commun. Biol.">
        <title>Genome analysis of Parmales, the sister group of diatoms, reveals the evolutionary specialization of diatoms from phago-mixotrophs to photoautotrophs.</title>
        <authorList>
            <person name="Ban H."/>
            <person name="Sato S."/>
            <person name="Yoshikawa S."/>
            <person name="Yamada K."/>
            <person name="Nakamura Y."/>
            <person name="Ichinomiya M."/>
            <person name="Sato N."/>
            <person name="Blanc-Mathieu R."/>
            <person name="Endo H."/>
            <person name="Kuwata A."/>
            <person name="Ogata H."/>
        </authorList>
    </citation>
    <scope>NUCLEOTIDE SEQUENCE [LARGE SCALE GENOMIC DNA]</scope>
</reference>
<feature type="binding site" evidence="6">
    <location>
        <position position="118"/>
    </location>
    <ligand>
        <name>Mg(2+)</name>
        <dbReference type="ChEBI" id="CHEBI:18420"/>
        <label>1</label>
        <note>catalytic</note>
    </ligand>
</feature>
<feature type="binding site" evidence="6">
    <location>
        <position position="248"/>
    </location>
    <ligand>
        <name>Mg(2+)</name>
        <dbReference type="ChEBI" id="CHEBI:18420"/>
        <label>1</label>
        <note>catalytic</note>
    </ligand>
</feature>
<dbReference type="GO" id="GO:0008441">
    <property type="term" value="F:3'(2'),5'-bisphosphate nucleotidase activity"/>
    <property type="evidence" value="ECO:0007669"/>
    <property type="project" value="UniProtKB-EC"/>
</dbReference>
<evidence type="ECO:0000313" key="10">
    <source>
        <dbReference type="EMBL" id="GMI21164.1"/>
    </source>
</evidence>
<evidence type="ECO:0000256" key="7">
    <source>
        <dbReference type="PROSITE-ProRule" id="PRU00508"/>
    </source>
</evidence>
<feature type="region of interest" description="Disordered" evidence="8">
    <location>
        <begin position="268"/>
        <end position="291"/>
    </location>
</feature>
<dbReference type="CDD" id="cd19671">
    <property type="entry name" value="UBR-box_UBR4_5_6_7"/>
    <property type="match status" value="1"/>
</dbReference>
<evidence type="ECO:0000256" key="5">
    <source>
        <dbReference type="ARBA" id="ARBA00022833"/>
    </source>
</evidence>
<dbReference type="Gene3D" id="3.40.190.80">
    <property type="match status" value="1"/>
</dbReference>
<evidence type="ECO:0000256" key="1">
    <source>
        <dbReference type="ARBA" id="ARBA00009759"/>
    </source>
</evidence>
<keyword evidence="3 6" id="KW-0479">Metal-binding</keyword>
<feature type="binding site" evidence="6">
    <location>
        <position position="119"/>
    </location>
    <ligand>
        <name>Mg(2+)</name>
        <dbReference type="ChEBI" id="CHEBI:18420"/>
        <label>1</label>
        <note>catalytic</note>
    </ligand>
</feature>
<dbReference type="Proteomes" id="UP001165065">
    <property type="component" value="Unassembled WGS sequence"/>
</dbReference>
<dbReference type="OrthoDB" id="10254945at2759"/>
<dbReference type="PROSITE" id="PS51157">
    <property type="entry name" value="ZF_UBR"/>
    <property type="match status" value="1"/>
</dbReference>
<dbReference type="EC" id="3.1.3.7" evidence="2"/>
<comment type="similarity">
    <text evidence="1">Belongs to the inositol monophosphatase superfamily.</text>
</comment>
<keyword evidence="5" id="KW-0862">Zinc</keyword>
<evidence type="ECO:0000256" key="6">
    <source>
        <dbReference type="PIRSR" id="PIRSR600760-2"/>
    </source>
</evidence>
<evidence type="ECO:0000313" key="11">
    <source>
        <dbReference type="Proteomes" id="UP001165065"/>
    </source>
</evidence>
<feature type="zinc finger region" description="UBR-type" evidence="7">
    <location>
        <begin position="320"/>
        <end position="391"/>
    </location>
</feature>
<gene>
    <name evidence="10" type="ORF">TrCOL_g1891</name>
</gene>
<accession>A0A9W7FWK2</accession>
<dbReference type="PANTHER" id="PTHR43028:SF5">
    <property type="entry name" value="3'(2'),5'-BISPHOSPHATE NUCLEOTIDASE 1"/>
    <property type="match status" value="1"/>
</dbReference>
<evidence type="ECO:0000256" key="3">
    <source>
        <dbReference type="ARBA" id="ARBA00022723"/>
    </source>
</evidence>
<dbReference type="AlphaFoldDB" id="A0A9W7FWK2"/>
<feature type="binding site" evidence="6">
    <location>
        <position position="116"/>
    </location>
    <ligand>
        <name>Mg(2+)</name>
        <dbReference type="ChEBI" id="CHEBI:18420"/>
        <label>1</label>
        <note>catalytic</note>
    </ligand>
</feature>
<evidence type="ECO:0000259" key="9">
    <source>
        <dbReference type="PROSITE" id="PS51157"/>
    </source>
</evidence>
<comment type="caution">
    <text evidence="10">The sequence shown here is derived from an EMBL/GenBank/DDBJ whole genome shotgun (WGS) entry which is preliminary data.</text>
</comment>
<feature type="binding site" evidence="6">
    <location>
        <position position="66"/>
    </location>
    <ligand>
        <name>Mg(2+)</name>
        <dbReference type="ChEBI" id="CHEBI:18420"/>
        <label>1</label>
        <note>catalytic</note>
    </ligand>
</feature>
<dbReference type="InterPro" id="IPR000760">
    <property type="entry name" value="Inositol_monophosphatase-like"/>
</dbReference>
<organism evidence="10 11">
    <name type="scientific">Triparma columacea</name>
    <dbReference type="NCBI Taxonomy" id="722753"/>
    <lineage>
        <taxon>Eukaryota</taxon>
        <taxon>Sar</taxon>
        <taxon>Stramenopiles</taxon>
        <taxon>Ochrophyta</taxon>
        <taxon>Bolidophyceae</taxon>
        <taxon>Parmales</taxon>
        <taxon>Triparmaceae</taxon>
        <taxon>Triparma</taxon>
    </lineage>
</organism>
<dbReference type="GO" id="GO:0008270">
    <property type="term" value="F:zinc ion binding"/>
    <property type="evidence" value="ECO:0007669"/>
    <property type="project" value="UniProtKB-KW"/>
</dbReference>
<dbReference type="PANTHER" id="PTHR43028">
    <property type="entry name" value="3'(2'),5'-BISPHOSPHATE NUCLEOTIDASE 1"/>
    <property type="match status" value="1"/>
</dbReference>
<dbReference type="Gene3D" id="3.30.540.10">
    <property type="entry name" value="Fructose-1,6-Bisphosphatase, subunit A, domain 1"/>
    <property type="match status" value="1"/>
</dbReference>
<keyword evidence="11" id="KW-1185">Reference proteome</keyword>
<evidence type="ECO:0000256" key="8">
    <source>
        <dbReference type="SAM" id="MobiDB-lite"/>
    </source>
</evidence>
<dbReference type="InterPro" id="IPR003126">
    <property type="entry name" value="Znf_UBR"/>
</dbReference>
<keyword evidence="6" id="KW-0460">Magnesium</keyword>
<evidence type="ECO:0000256" key="2">
    <source>
        <dbReference type="ARBA" id="ARBA00012633"/>
    </source>
</evidence>
<dbReference type="InterPro" id="IPR050725">
    <property type="entry name" value="CysQ/Inositol_MonoPase"/>
</dbReference>
<name>A0A9W7FWK2_9STRA</name>
<comment type="cofactor">
    <cofactor evidence="6">
        <name>Mg(2+)</name>
        <dbReference type="ChEBI" id="CHEBI:18420"/>
    </cofactor>
</comment>
<proteinExistence type="inferred from homology"/>
<evidence type="ECO:0000256" key="4">
    <source>
        <dbReference type="ARBA" id="ARBA00022771"/>
    </source>
</evidence>
<keyword evidence="4" id="KW-0863">Zinc-finger</keyword>
<dbReference type="SUPFAM" id="SSF56655">
    <property type="entry name" value="Carbohydrate phosphatase"/>
    <property type="match status" value="1"/>
</dbReference>
<dbReference type="PRINTS" id="PR00377">
    <property type="entry name" value="IMPHPHTASES"/>
</dbReference>
<dbReference type="Pfam" id="PF00459">
    <property type="entry name" value="Inositol_P"/>
    <property type="match status" value="1"/>
</dbReference>
<dbReference type="EMBL" id="BRYA01000527">
    <property type="protein sequence ID" value="GMI21164.1"/>
    <property type="molecule type" value="Genomic_DNA"/>
</dbReference>
<feature type="domain" description="UBR-type" evidence="9">
    <location>
        <begin position="320"/>
        <end position="391"/>
    </location>
</feature>
<protein>
    <recommendedName>
        <fullName evidence="2">3'(2'),5'-bisphosphate nucleotidase</fullName>
        <ecNumber evidence="2">3.1.3.7</ecNumber>
    </recommendedName>
</protein>